<evidence type="ECO:0000256" key="4">
    <source>
        <dbReference type="ARBA" id="ARBA00022833"/>
    </source>
</evidence>
<dbReference type="AlphaFoldDB" id="A0A4R1R1D8"/>
<proteinExistence type="predicted"/>
<reference evidence="6 7" key="1">
    <citation type="submission" date="2019-03" db="EMBL/GenBank/DDBJ databases">
        <title>Genomic Encyclopedia of Type Strains, Phase IV (KMG-IV): sequencing the most valuable type-strain genomes for metagenomic binning, comparative biology and taxonomic classification.</title>
        <authorList>
            <person name="Goeker M."/>
        </authorList>
    </citation>
    <scope>NUCLEOTIDE SEQUENCE [LARGE SCALE GENOMIC DNA]</scope>
    <source>
        <strain evidence="6 7">DSM 100451</strain>
    </source>
</reference>
<dbReference type="SMART" id="SM00849">
    <property type="entry name" value="Lactamase_B"/>
    <property type="match status" value="1"/>
</dbReference>
<evidence type="ECO:0000256" key="2">
    <source>
        <dbReference type="ARBA" id="ARBA00022723"/>
    </source>
</evidence>
<dbReference type="CDD" id="cd06262">
    <property type="entry name" value="metallo-hydrolase-like_MBL-fold"/>
    <property type="match status" value="1"/>
</dbReference>
<dbReference type="OrthoDB" id="9802248at2"/>
<dbReference type="InterPro" id="IPR051453">
    <property type="entry name" value="MBL_Glyoxalase_II"/>
</dbReference>
<keyword evidence="3 6" id="KW-0378">Hydrolase</keyword>
<protein>
    <submittedName>
        <fullName evidence="6">Glyoxylase-like metal-dependent hydrolase (Beta-lactamase superfamily II)</fullName>
    </submittedName>
</protein>
<comment type="caution">
    <text evidence="6">The sequence shown here is derived from an EMBL/GenBank/DDBJ whole genome shotgun (WGS) entry which is preliminary data.</text>
</comment>
<organism evidence="6 7">
    <name type="scientific">Allofournierella massiliensis</name>
    <dbReference type="NCBI Taxonomy" id="1650663"/>
    <lineage>
        <taxon>Bacteria</taxon>
        <taxon>Bacillati</taxon>
        <taxon>Bacillota</taxon>
        <taxon>Clostridia</taxon>
        <taxon>Eubacteriales</taxon>
        <taxon>Oscillospiraceae</taxon>
        <taxon>Allofournierella</taxon>
    </lineage>
</organism>
<evidence type="ECO:0000313" key="6">
    <source>
        <dbReference type="EMBL" id="TCL59140.1"/>
    </source>
</evidence>
<dbReference type="Gene3D" id="3.60.15.10">
    <property type="entry name" value="Ribonuclease Z/Hydroxyacylglutathione hydrolase-like"/>
    <property type="match status" value="1"/>
</dbReference>
<keyword evidence="4" id="KW-0862">Zinc</keyword>
<comment type="cofactor">
    <cofactor evidence="1">
        <name>Zn(2+)</name>
        <dbReference type="ChEBI" id="CHEBI:29105"/>
    </cofactor>
</comment>
<dbReference type="STRING" id="1650663.GCA_001486665_03241"/>
<evidence type="ECO:0000259" key="5">
    <source>
        <dbReference type="SMART" id="SM00849"/>
    </source>
</evidence>
<dbReference type="InterPro" id="IPR001279">
    <property type="entry name" value="Metallo-B-lactamas"/>
</dbReference>
<keyword evidence="2" id="KW-0479">Metal-binding</keyword>
<accession>A0A4R1R1D8</accession>
<evidence type="ECO:0000256" key="3">
    <source>
        <dbReference type="ARBA" id="ARBA00022801"/>
    </source>
</evidence>
<name>A0A4R1R1D8_9FIRM</name>
<dbReference type="InterPro" id="IPR036866">
    <property type="entry name" value="RibonucZ/Hydroxyglut_hydro"/>
</dbReference>
<dbReference type="PANTHER" id="PTHR46233">
    <property type="entry name" value="HYDROXYACYLGLUTATHIONE HYDROLASE GLOC"/>
    <property type="match status" value="1"/>
</dbReference>
<feature type="domain" description="Metallo-beta-lactamase" evidence="5">
    <location>
        <begin position="13"/>
        <end position="178"/>
    </location>
</feature>
<dbReference type="SUPFAM" id="SSF56281">
    <property type="entry name" value="Metallo-hydrolase/oxidoreductase"/>
    <property type="match status" value="1"/>
</dbReference>
<dbReference type="Pfam" id="PF00753">
    <property type="entry name" value="Lactamase_B"/>
    <property type="match status" value="1"/>
</dbReference>
<sequence length="197" mass="21610">MNVYHLRGPAPYYTNSFVIVTDQGNAVAVDPAPAADEIDRLLGEKNAKLTRIFLTHGHFDHVYSVEELRRRWNCPVWLDPADAKGNELYPVAKSDACYEDGTPIQVDEAEFTPWHTPGHTAGSWIIECAGLLFAGDTLFAGGVGRTDLEGGSPAEQRVSLKKIKGLPLPDDTTVLPGHGDFTTLGQEKTENPYLMFV</sequence>
<dbReference type="EMBL" id="SLUM01000006">
    <property type="protein sequence ID" value="TCL59140.1"/>
    <property type="molecule type" value="Genomic_DNA"/>
</dbReference>
<dbReference type="PANTHER" id="PTHR46233:SF3">
    <property type="entry name" value="HYDROXYACYLGLUTATHIONE HYDROLASE GLOC"/>
    <property type="match status" value="1"/>
</dbReference>
<gene>
    <name evidence="6" type="ORF">EDD77_10654</name>
</gene>
<dbReference type="GO" id="GO:0046872">
    <property type="term" value="F:metal ion binding"/>
    <property type="evidence" value="ECO:0007669"/>
    <property type="project" value="UniProtKB-KW"/>
</dbReference>
<evidence type="ECO:0000313" key="7">
    <source>
        <dbReference type="Proteomes" id="UP000295184"/>
    </source>
</evidence>
<evidence type="ECO:0000256" key="1">
    <source>
        <dbReference type="ARBA" id="ARBA00001947"/>
    </source>
</evidence>
<dbReference type="GO" id="GO:0016787">
    <property type="term" value="F:hydrolase activity"/>
    <property type="evidence" value="ECO:0007669"/>
    <property type="project" value="UniProtKB-KW"/>
</dbReference>
<dbReference type="RefSeq" id="WP_058966726.1">
    <property type="nucleotide sequence ID" value="NZ_CABKVM010000019.1"/>
</dbReference>
<dbReference type="Proteomes" id="UP000295184">
    <property type="component" value="Unassembled WGS sequence"/>
</dbReference>